<sequence>MRQTLEACVNFKYALEDGTIVTFSDHESVSKDARKTMLHSNESPPKRKATEDVFETKIAVVNADCLEQAIRLRRGGYLSGAGAQEENLFRRTNYVQHLADPRKEFDPERSWTYRLPEIACVYSTNVFIIRASEAEGYAFLLHPVPMSFLALSAYCNPPLTSNKQKLSPEIVEKTKQKMRCMFATGLLYGHDSLVLSALGCGAFRNPPCHMAQLFKEVLLEKEFVNRYKLISFAIIDDHDAKGKGNYQPFVEVFGKLS</sequence>
<dbReference type="Pfam" id="PF10021">
    <property type="entry name" value="PARG_cat_microb"/>
    <property type="match status" value="1"/>
</dbReference>
<dbReference type="InterPro" id="IPR043472">
    <property type="entry name" value="Macro_dom-like"/>
</dbReference>
<organism evidence="2 3">
    <name type="scientific">Acropora cervicornis</name>
    <name type="common">Staghorn coral</name>
    <dbReference type="NCBI Taxonomy" id="6130"/>
    <lineage>
        <taxon>Eukaryota</taxon>
        <taxon>Metazoa</taxon>
        <taxon>Cnidaria</taxon>
        <taxon>Anthozoa</taxon>
        <taxon>Hexacorallia</taxon>
        <taxon>Scleractinia</taxon>
        <taxon>Astrocoeniina</taxon>
        <taxon>Acroporidae</taxon>
        <taxon>Acropora</taxon>
    </lineage>
</organism>
<dbReference type="InterPro" id="IPR012664">
    <property type="entry name" value="CHP02452"/>
</dbReference>
<evidence type="ECO:0000313" key="2">
    <source>
        <dbReference type="EMBL" id="KAK2568577.1"/>
    </source>
</evidence>
<dbReference type="PANTHER" id="PTHR35596">
    <property type="entry name" value="DUF2263 DOMAIN-CONTAINING PROTEIN"/>
    <property type="match status" value="1"/>
</dbReference>
<proteinExistence type="predicted"/>
<comment type="caution">
    <text evidence="2">The sequence shown here is derived from an EMBL/GenBank/DDBJ whole genome shotgun (WGS) entry which is preliminary data.</text>
</comment>
<dbReference type="AlphaFoldDB" id="A0AAD9VC32"/>
<evidence type="ECO:0000259" key="1">
    <source>
        <dbReference type="Pfam" id="PF10021"/>
    </source>
</evidence>
<dbReference type="Proteomes" id="UP001249851">
    <property type="component" value="Unassembled WGS sequence"/>
</dbReference>
<dbReference type="PANTHER" id="PTHR35596:SF1">
    <property type="entry name" value="MICROBIAL-TYPE PARG CATALYTIC DOMAIN-CONTAINING PROTEIN"/>
    <property type="match status" value="1"/>
</dbReference>
<evidence type="ECO:0000313" key="3">
    <source>
        <dbReference type="Proteomes" id="UP001249851"/>
    </source>
</evidence>
<accession>A0AAD9VC32</accession>
<feature type="domain" description="Microbial-type PARG catalytic" evidence="1">
    <location>
        <begin position="75"/>
        <end position="130"/>
    </location>
</feature>
<gene>
    <name evidence="2" type="ORF">P5673_006509</name>
</gene>
<dbReference type="EMBL" id="JARQWQ010000011">
    <property type="protein sequence ID" value="KAK2568577.1"/>
    <property type="molecule type" value="Genomic_DNA"/>
</dbReference>
<reference evidence="2" key="1">
    <citation type="journal article" date="2023" name="G3 (Bethesda)">
        <title>Whole genome assembly and annotation of the endangered Caribbean coral Acropora cervicornis.</title>
        <authorList>
            <person name="Selwyn J.D."/>
            <person name="Vollmer S.V."/>
        </authorList>
    </citation>
    <scope>NUCLEOTIDE SEQUENCE</scope>
    <source>
        <strain evidence="2">K2</strain>
    </source>
</reference>
<dbReference type="InterPro" id="IPR019261">
    <property type="entry name" value="PARG_cat_microbial"/>
</dbReference>
<reference evidence="2" key="2">
    <citation type="journal article" date="2023" name="Science">
        <title>Genomic signatures of disease resistance in endangered staghorn corals.</title>
        <authorList>
            <person name="Vollmer S.V."/>
            <person name="Selwyn J.D."/>
            <person name="Despard B.A."/>
            <person name="Roesel C.L."/>
        </authorList>
    </citation>
    <scope>NUCLEOTIDE SEQUENCE</scope>
    <source>
        <strain evidence="2">K2</strain>
    </source>
</reference>
<dbReference type="Gene3D" id="3.40.220.10">
    <property type="entry name" value="Leucine Aminopeptidase, subunit E, domain 1"/>
    <property type="match status" value="1"/>
</dbReference>
<dbReference type="PIRSF" id="PIRSF014899">
    <property type="entry name" value="UCP014899"/>
    <property type="match status" value="1"/>
</dbReference>
<dbReference type="NCBIfam" id="TIGR02452">
    <property type="entry name" value="TIGR02452 family protein"/>
    <property type="match status" value="1"/>
</dbReference>
<protein>
    <recommendedName>
        <fullName evidence="1">Microbial-type PARG catalytic domain-containing protein</fullName>
    </recommendedName>
</protein>
<name>A0AAD9VC32_ACRCE</name>
<keyword evidence="3" id="KW-1185">Reference proteome</keyword>